<keyword evidence="1" id="KW-1133">Transmembrane helix</keyword>
<dbReference type="PANTHER" id="PTHR33512">
    <property type="entry name" value="PROTEIN, PUTATIVE (DUF1191)-RELATED"/>
    <property type="match status" value="1"/>
</dbReference>
<feature type="transmembrane region" description="Helical" evidence="1">
    <location>
        <begin position="170"/>
        <end position="194"/>
    </location>
</feature>
<dbReference type="InterPro" id="IPR010605">
    <property type="entry name" value="DUF1191"/>
</dbReference>
<dbReference type="PANTHER" id="PTHR33512:SF14">
    <property type="entry name" value="EXPRESSED PROTEIN"/>
    <property type="match status" value="1"/>
</dbReference>
<dbReference type="AlphaFoldDB" id="A0A7J7LKC2"/>
<sequence length="244" mass="27130">MGLLPLLLLLLLLLLLTKAQSTTRAQQRSLDATLQDYAYKAFVRPRTGKEFKANVPYNLNGMKLSAMRLKSGSLFTRGVTKYNQFQIPVGVIEEPYVQRLVLVYQNLGDWSSVYYPLPEFSNVSSGNICSTVQQGHFSIVVEYQPVAPSPAPEMATQPPPQGKKKDKWKVWKIVGVVIGGFILLLLLGLLIIGGKRYKSKKKMKQMEKASDVGEALKMTSVGNARAPVAMVTRTQPVLENEYVP</sequence>
<evidence type="ECO:0000313" key="4">
    <source>
        <dbReference type="Proteomes" id="UP000541444"/>
    </source>
</evidence>
<accession>A0A7J7LKC2</accession>
<comment type="caution">
    <text evidence="3">The sequence shown here is derived from an EMBL/GenBank/DDBJ whole genome shotgun (WGS) entry which is preliminary data.</text>
</comment>
<dbReference type="Proteomes" id="UP000541444">
    <property type="component" value="Unassembled WGS sequence"/>
</dbReference>
<keyword evidence="1" id="KW-0812">Transmembrane</keyword>
<name>A0A7J7LKC2_9MAGN</name>
<evidence type="ECO:0000313" key="3">
    <source>
        <dbReference type="EMBL" id="KAF6142992.1"/>
    </source>
</evidence>
<reference evidence="3 4" key="1">
    <citation type="journal article" date="2020" name="IScience">
        <title>Genome Sequencing of the Endangered Kingdonia uniflora (Circaeasteraceae, Ranunculales) Reveals Potential Mechanisms of Evolutionary Specialization.</title>
        <authorList>
            <person name="Sun Y."/>
            <person name="Deng T."/>
            <person name="Zhang A."/>
            <person name="Moore M.J."/>
            <person name="Landis J.B."/>
            <person name="Lin N."/>
            <person name="Zhang H."/>
            <person name="Zhang X."/>
            <person name="Huang J."/>
            <person name="Zhang X."/>
            <person name="Sun H."/>
            <person name="Wang H."/>
        </authorList>
    </citation>
    <scope>NUCLEOTIDE SEQUENCE [LARGE SCALE GENOMIC DNA]</scope>
    <source>
        <strain evidence="3">TB1705</strain>
        <tissue evidence="3">Leaf</tissue>
    </source>
</reference>
<dbReference type="Pfam" id="PF06697">
    <property type="entry name" value="DUF1191"/>
    <property type="match status" value="1"/>
</dbReference>
<keyword evidence="2" id="KW-0732">Signal</keyword>
<dbReference type="GO" id="GO:0016020">
    <property type="term" value="C:membrane"/>
    <property type="evidence" value="ECO:0007669"/>
    <property type="project" value="TreeGrafter"/>
</dbReference>
<evidence type="ECO:0000256" key="2">
    <source>
        <dbReference type="SAM" id="SignalP"/>
    </source>
</evidence>
<protein>
    <submittedName>
        <fullName evidence="3">Uncharacterized protein</fullName>
    </submittedName>
</protein>
<gene>
    <name evidence="3" type="ORF">GIB67_041060</name>
</gene>
<organism evidence="3 4">
    <name type="scientific">Kingdonia uniflora</name>
    <dbReference type="NCBI Taxonomy" id="39325"/>
    <lineage>
        <taxon>Eukaryota</taxon>
        <taxon>Viridiplantae</taxon>
        <taxon>Streptophyta</taxon>
        <taxon>Embryophyta</taxon>
        <taxon>Tracheophyta</taxon>
        <taxon>Spermatophyta</taxon>
        <taxon>Magnoliopsida</taxon>
        <taxon>Ranunculales</taxon>
        <taxon>Circaeasteraceae</taxon>
        <taxon>Kingdonia</taxon>
    </lineage>
</organism>
<dbReference type="OrthoDB" id="1925347at2759"/>
<dbReference type="EMBL" id="JACGCM010002221">
    <property type="protein sequence ID" value="KAF6142992.1"/>
    <property type="molecule type" value="Genomic_DNA"/>
</dbReference>
<evidence type="ECO:0000256" key="1">
    <source>
        <dbReference type="SAM" id="Phobius"/>
    </source>
</evidence>
<feature type="signal peptide" evidence="2">
    <location>
        <begin position="1"/>
        <end position="19"/>
    </location>
</feature>
<keyword evidence="1" id="KW-0472">Membrane</keyword>
<keyword evidence="4" id="KW-1185">Reference proteome</keyword>
<proteinExistence type="predicted"/>
<feature type="chain" id="PRO_5029494150" evidence="2">
    <location>
        <begin position="20"/>
        <end position="244"/>
    </location>
</feature>